<dbReference type="RefSeq" id="WP_072374902.1">
    <property type="nucleotide sequence ID" value="NZ_FNXB01000010.1"/>
</dbReference>
<name>A0A1H8JZ23_9HYPH</name>
<reference evidence="1" key="2">
    <citation type="submission" date="2016-10" db="EMBL/GenBank/DDBJ databases">
        <authorList>
            <person name="de Groot N.N."/>
        </authorList>
    </citation>
    <scope>NUCLEOTIDE SEQUENCE [LARGE SCALE GENOMIC DNA]</scope>
    <source>
        <strain evidence="1">CCBAU85039</strain>
    </source>
</reference>
<keyword evidence="4" id="KW-1185">Reference proteome</keyword>
<reference evidence="3" key="1">
    <citation type="submission" date="2016-10" db="EMBL/GenBank/DDBJ databases">
        <authorList>
            <person name="Wibberg D."/>
        </authorList>
    </citation>
    <scope>NUCLEOTIDE SEQUENCE [LARGE SCALE GENOMIC DNA]</scope>
</reference>
<dbReference type="STRING" id="501024.RTCCBAU85039_2342"/>
<dbReference type="EMBL" id="FNXB01000010">
    <property type="protein sequence ID" value="SEH78530.1"/>
    <property type="molecule type" value="Genomic_DNA"/>
</dbReference>
<accession>A0A1H8JZ23</accession>
<dbReference type="AlphaFoldDB" id="A0A1H8JZ23"/>
<evidence type="ECO:0000313" key="2">
    <source>
        <dbReference type="EMBL" id="SEN85962.1"/>
    </source>
</evidence>
<evidence type="ECO:0000313" key="4">
    <source>
        <dbReference type="Proteomes" id="UP000198939"/>
    </source>
</evidence>
<protein>
    <submittedName>
        <fullName evidence="1">Uncharacterized protein</fullName>
    </submittedName>
</protein>
<dbReference type="OrthoDB" id="9968943at2"/>
<evidence type="ECO:0000313" key="1">
    <source>
        <dbReference type="EMBL" id="SEH78530.1"/>
    </source>
</evidence>
<dbReference type="Proteomes" id="UP000198939">
    <property type="component" value="Unassembled WGS sequence"/>
</dbReference>
<proteinExistence type="predicted"/>
<evidence type="ECO:0000313" key="3">
    <source>
        <dbReference type="Proteomes" id="UP000183063"/>
    </source>
</evidence>
<reference evidence="2 4" key="3">
    <citation type="submission" date="2016-10" db="EMBL/GenBank/DDBJ databases">
        <authorList>
            <person name="Varghese N."/>
            <person name="Submissions S."/>
        </authorList>
    </citation>
    <scope>NUCLEOTIDE SEQUENCE [LARGE SCALE GENOMIC DNA]</scope>
    <source>
        <strain evidence="2 4">CGMCC 1.7071</strain>
    </source>
</reference>
<sequence length="121" mass="13198">MSMNLNYPANLMPPVWQRLTDTSTVRIGEVADDTLILSGFSITNDGSAAKVVSLIWYDGANEKVIWKKSVAQDDTAFGSDFPIRLRKNNEIRAKGAADICVTLFYSFLVPNSGVNGLGGIR</sequence>
<dbReference type="Proteomes" id="UP000183063">
    <property type="component" value="Unassembled WGS sequence"/>
</dbReference>
<organism evidence="1 3">
    <name type="scientific">Rhizobium tibeticum</name>
    <dbReference type="NCBI Taxonomy" id="501024"/>
    <lineage>
        <taxon>Bacteria</taxon>
        <taxon>Pseudomonadati</taxon>
        <taxon>Pseudomonadota</taxon>
        <taxon>Alphaproteobacteria</taxon>
        <taxon>Hyphomicrobiales</taxon>
        <taxon>Rhizobiaceae</taxon>
        <taxon>Rhizobium/Agrobacterium group</taxon>
        <taxon>Rhizobium</taxon>
    </lineage>
</organism>
<dbReference type="EMBL" id="FOCV01000008">
    <property type="protein sequence ID" value="SEN85962.1"/>
    <property type="molecule type" value="Genomic_DNA"/>
</dbReference>
<gene>
    <name evidence="1" type="ORF">RTCCBAU85039_2342</name>
    <name evidence="2" type="ORF">SAMN05216228_1008116</name>
</gene>